<evidence type="ECO:0000256" key="2">
    <source>
        <dbReference type="ARBA" id="ARBA00022664"/>
    </source>
</evidence>
<name>A0A7N0TXS1_KALFE</name>
<dbReference type="PROSITE" id="PS50102">
    <property type="entry name" value="RRM"/>
    <property type="match status" value="1"/>
</dbReference>
<reference evidence="10" key="1">
    <citation type="submission" date="2021-01" db="UniProtKB">
        <authorList>
            <consortium name="EnsemblPlants"/>
        </authorList>
    </citation>
    <scope>IDENTIFICATION</scope>
</reference>
<evidence type="ECO:0000259" key="9">
    <source>
        <dbReference type="PROSITE" id="PS50102"/>
    </source>
</evidence>
<dbReference type="GO" id="GO:0006397">
    <property type="term" value="P:mRNA processing"/>
    <property type="evidence" value="ECO:0007669"/>
    <property type="project" value="UniProtKB-KW"/>
</dbReference>
<dbReference type="GO" id="GO:0017070">
    <property type="term" value="F:U6 snRNA binding"/>
    <property type="evidence" value="ECO:0007669"/>
    <property type="project" value="EnsemblPlants"/>
</dbReference>
<dbReference type="InterPro" id="IPR008847">
    <property type="entry name" value="Suf"/>
</dbReference>
<dbReference type="PANTHER" id="PTHR17204:SF25">
    <property type="entry name" value="RRM DOMAIN-CONTAINING PROTEIN"/>
    <property type="match status" value="1"/>
</dbReference>
<feature type="region of interest" description="Disordered" evidence="8">
    <location>
        <begin position="1"/>
        <end position="41"/>
    </location>
</feature>
<dbReference type="SMART" id="SM00386">
    <property type="entry name" value="HAT"/>
    <property type="match status" value="8"/>
</dbReference>
<feature type="compositionally biased region" description="Basic and acidic residues" evidence="8">
    <location>
        <begin position="735"/>
        <end position="745"/>
    </location>
</feature>
<keyword evidence="6" id="KW-0539">Nucleus</keyword>
<keyword evidence="3" id="KW-0677">Repeat</keyword>
<keyword evidence="4 7" id="KW-0694">RNA-binding</keyword>
<dbReference type="InterPro" id="IPR011990">
    <property type="entry name" value="TPR-like_helical_dom_sf"/>
</dbReference>
<keyword evidence="11" id="KW-1185">Reference proteome</keyword>
<evidence type="ECO:0000256" key="1">
    <source>
        <dbReference type="ARBA" id="ARBA00004123"/>
    </source>
</evidence>
<evidence type="ECO:0000256" key="3">
    <source>
        <dbReference type="ARBA" id="ARBA00022737"/>
    </source>
</evidence>
<dbReference type="Pfam" id="PF05843">
    <property type="entry name" value="Suf"/>
    <property type="match status" value="1"/>
</dbReference>
<evidence type="ECO:0000256" key="7">
    <source>
        <dbReference type="PROSITE-ProRule" id="PRU00176"/>
    </source>
</evidence>
<evidence type="ECO:0000313" key="11">
    <source>
        <dbReference type="Proteomes" id="UP000594263"/>
    </source>
</evidence>
<dbReference type="Gramene" id="Kaladp0047s0186.1.v1.1">
    <property type="protein sequence ID" value="Kaladp0047s0186.1.v1.1"/>
    <property type="gene ID" value="Kaladp0047s0186.v1.1"/>
</dbReference>
<dbReference type="InterPro" id="IPR012677">
    <property type="entry name" value="Nucleotide-bd_a/b_plait_sf"/>
</dbReference>
<organism evidence="10 11">
    <name type="scientific">Kalanchoe fedtschenkoi</name>
    <name type="common">Lavender scallops</name>
    <name type="synonym">South American air plant</name>
    <dbReference type="NCBI Taxonomy" id="63787"/>
    <lineage>
        <taxon>Eukaryota</taxon>
        <taxon>Viridiplantae</taxon>
        <taxon>Streptophyta</taxon>
        <taxon>Embryophyta</taxon>
        <taxon>Tracheophyta</taxon>
        <taxon>Spermatophyta</taxon>
        <taxon>Magnoliopsida</taxon>
        <taxon>eudicotyledons</taxon>
        <taxon>Gunneridae</taxon>
        <taxon>Pentapetalae</taxon>
        <taxon>Saxifragales</taxon>
        <taxon>Crassulaceae</taxon>
        <taxon>Kalanchoe</taxon>
    </lineage>
</organism>
<evidence type="ECO:0000313" key="10">
    <source>
        <dbReference type="EnsemblPlants" id="Kaladp0047s0186.1.v1.1"/>
    </source>
</evidence>
<dbReference type="PANTHER" id="PTHR17204">
    <property type="entry name" value="PRE-MRNA PROCESSING PROTEIN PRP39-RELATED"/>
    <property type="match status" value="1"/>
</dbReference>
<comment type="subcellular location">
    <subcellularLocation>
        <location evidence="1">Nucleus</location>
    </subcellularLocation>
</comment>
<feature type="region of interest" description="Disordered" evidence="8">
    <location>
        <begin position="582"/>
        <end position="646"/>
    </location>
</feature>
<feature type="compositionally biased region" description="Basic and acidic residues" evidence="8">
    <location>
        <begin position="620"/>
        <end position="631"/>
    </location>
</feature>
<keyword evidence="5" id="KW-0508">mRNA splicing</keyword>
<feature type="compositionally biased region" description="Basic and acidic residues" evidence="8">
    <location>
        <begin position="602"/>
        <end position="611"/>
    </location>
</feature>
<feature type="compositionally biased region" description="Basic and acidic residues" evidence="8">
    <location>
        <begin position="812"/>
        <end position="823"/>
    </location>
</feature>
<evidence type="ECO:0000256" key="4">
    <source>
        <dbReference type="ARBA" id="ARBA00022884"/>
    </source>
</evidence>
<dbReference type="GO" id="GO:0008380">
    <property type="term" value="P:RNA splicing"/>
    <property type="evidence" value="ECO:0007669"/>
    <property type="project" value="UniProtKB-KW"/>
</dbReference>
<dbReference type="InterPro" id="IPR000504">
    <property type="entry name" value="RRM_dom"/>
</dbReference>
<evidence type="ECO:0000256" key="8">
    <source>
        <dbReference type="SAM" id="MobiDB-lite"/>
    </source>
</evidence>
<feature type="region of interest" description="Disordered" evidence="8">
    <location>
        <begin position="731"/>
        <end position="823"/>
    </location>
</feature>
<dbReference type="OMA" id="PSGLTKM"/>
<dbReference type="SMART" id="SM00360">
    <property type="entry name" value="RRM"/>
    <property type="match status" value="1"/>
</dbReference>
<dbReference type="Gene3D" id="3.30.70.330">
    <property type="match status" value="1"/>
</dbReference>
<evidence type="ECO:0000256" key="6">
    <source>
        <dbReference type="ARBA" id="ARBA00023242"/>
    </source>
</evidence>
<feature type="compositionally biased region" description="Polar residues" evidence="8">
    <location>
        <begin position="634"/>
        <end position="644"/>
    </location>
</feature>
<feature type="compositionally biased region" description="Acidic residues" evidence="8">
    <location>
        <begin position="29"/>
        <end position="38"/>
    </location>
</feature>
<dbReference type="Pfam" id="PF00076">
    <property type="entry name" value="RRM_1"/>
    <property type="match status" value="1"/>
</dbReference>
<dbReference type="SUPFAM" id="SSF54928">
    <property type="entry name" value="RNA-binding domain, RBD"/>
    <property type="match status" value="1"/>
</dbReference>
<dbReference type="SUPFAM" id="SSF48452">
    <property type="entry name" value="TPR-like"/>
    <property type="match status" value="1"/>
</dbReference>
<dbReference type="AlphaFoldDB" id="A0A7N0TXS1"/>
<dbReference type="InterPro" id="IPR003107">
    <property type="entry name" value="HAT"/>
</dbReference>
<dbReference type="GO" id="GO:0005634">
    <property type="term" value="C:nucleus"/>
    <property type="evidence" value="ECO:0007669"/>
    <property type="project" value="UniProtKB-SubCell"/>
</dbReference>
<accession>A0A7N0TXS1</accession>
<dbReference type="Proteomes" id="UP000594263">
    <property type="component" value="Unplaced"/>
</dbReference>
<dbReference type="InterPro" id="IPR035979">
    <property type="entry name" value="RBD_domain_sf"/>
</dbReference>
<dbReference type="Gene3D" id="1.25.40.10">
    <property type="entry name" value="Tetratricopeptide repeat domain"/>
    <property type="match status" value="2"/>
</dbReference>
<proteinExistence type="predicted"/>
<keyword evidence="2" id="KW-0507">mRNA processing</keyword>
<sequence>MDETLEIRPTDITAPVPAHSNATSHSGSDDTDSDDSDSDQQQNLQLQTLELELSTNPSNYDAHIQYIKLLRRMSLIGKLRSARESMRALFPLSPDMWQEWIMDETTLATGPEDFSWIERLYEKGISDYQSVSLWCDYINFVIERDPSVRANSNSGIVKARDLFERAVSAAGLHVMEGNKIWEAYREYEQAILQTVDNADTEARGKQIQHIRSIFHRQLSVPLADSKSTLLAYKAWGVEQGISIDADSTDLDGISPLVASAYQKALQMYIARAPFEEKISGNNVSDSDRLQSFMNYLKFEQSLGDPVRVQNLYERAVVVFPVASELWLDYTRYLDETVKVAGIIKSVYSRATKSCPWVGQLWVKYLISLERGHASEEEISDVFERSMTCTLSSFHEYLDVFLIRIDGLRRRFLTTLEEDCSQRLALLRETFQRAVEYLSPHLKNTDDLLSLHHYWANLELNIGKDLDAARRVWENLIKTSGSMLAVWKGYIAMEVGQGNIYQARSLYKRCYSRKFGETGSEEICALWVQFERQCGTLQDYDHAVEKVAPRLKELRLFKLQQESKSSVVPMDQTISLSKRKLLEKRKPDSDYTDEQPSAKKKRGADQLMKKGDLNNVSRSKKGVESNRGEGKEVSIAQSSAISGQEVTKHTQPKVKSFEDQCTAFISNLSFKANPEDLKEFFKDVGGVKDIRILKDKFTRVSRGLAYVDFCDDDHLAAAIAKNKQTLLGKRISIARSDPKRGKKVSDGQKSTANTGGEKGDDRHGTRSNGSGDDGMQLKGRNTFAVPRNVRPPGFQMTNKRLVSEEEGGAENPKSNDEFRKMFIK</sequence>
<evidence type="ECO:0000256" key="5">
    <source>
        <dbReference type="ARBA" id="ARBA00023187"/>
    </source>
</evidence>
<dbReference type="InterPro" id="IPR008669">
    <property type="entry name" value="LSM_interact"/>
</dbReference>
<dbReference type="Pfam" id="PF05391">
    <property type="entry name" value="Lsm_interact"/>
    <property type="match status" value="1"/>
</dbReference>
<protein>
    <recommendedName>
        <fullName evidence="9">RRM domain-containing protein</fullName>
    </recommendedName>
</protein>
<feature type="domain" description="RRM" evidence="9">
    <location>
        <begin position="660"/>
        <end position="737"/>
    </location>
</feature>
<dbReference type="EnsemblPlants" id="Kaladp0047s0186.1.v1.1">
    <property type="protein sequence ID" value="Kaladp0047s0186.1.v1.1"/>
    <property type="gene ID" value="Kaladp0047s0186.v1.1"/>
</dbReference>